<protein>
    <recommendedName>
        <fullName evidence="3">HEPN domain-containing protein</fullName>
    </recommendedName>
</protein>
<dbReference type="RefSeq" id="WP_073608646.1">
    <property type="nucleotide sequence ID" value="NZ_MRCG01000008.1"/>
</dbReference>
<comment type="caution">
    <text evidence="1">The sequence shown here is derived from an EMBL/GenBank/DDBJ whole genome shotgun (WGS) entry which is preliminary data.</text>
</comment>
<name>A0A1U7J512_9CYAN</name>
<evidence type="ECO:0000313" key="2">
    <source>
        <dbReference type="Proteomes" id="UP000185557"/>
    </source>
</evidence>
<proteinExistence type="predicted"/>
<reference evidence="1 2" key="1">
    <citation type="submission" date="2016-11" db="EMBL/GenBank/DDBJ databases">
        <title>Draft Genome Sequences of Nine Cyanobacterial Strains from Diverse Habitats.</title>
        <authorList>
            <person name="Zhu T."/>
            <person name="Hou S."/>
            <person name="Lu X."/>
            <person name="Hess W.R."/>
        </authorList>
    </citation>
    <scope>NUCLEOTIDE SEQUENCE [LARGE SCALE GENOMIC DNA]</scope>
    <source>
        <strain evidence="1 2">NIES-30</strain>
    </source>
</reference>
<dbReference type="EMBL" id="MRCG01000008">
    <property type="protein sequence ID" value="OKH47687.1"/>
    <property type="molecule type" value="Genomic_DNA"/>
</dbReference>
<dbReference type="STRING" id="549789.NIES30_11900"/>
<dbReference type="OrthoDB" id="7833188at2"/>
<gene>
    <name evidence="1" type="ORF">NIES30_11900</name>
</gene>
<accession>A0A1U7J512</accession>
<dbReference type="Proteomes" id="UP000185557">
    <property type="component" value="Unassembled WGS sequence"/>
</dbReference>
<keyword evidence="2" id="KW-1185">Reference proteome</keyword>
<sequence length="187" mass="22129">MVLDDPEEIFQQQIFQTPPDVIDETWKHGAILGGILYDVYTTLRVANAFKLAGDILVDKVLASDTEAYEIIYPVLYNYRHCLELYLKAVLKDARGHNLLNMTEKLEEQIQKQLKAKLPTWFRKWILEFDEFDRGSDTFRYTDKYVESRHTQNMGEFWIDFVLLKKIMALYQEAFHRLANISLQKQTE</sequence>
<evidence type="ECO:0008006" key="3">
    <source>
        <dbReference type="Google" id="ProtNLM"/>
    </source>
</evidence>
<organism evidence="1 2">
    <name type="scientific">Phormidium tenue NIES-30</name>
    <dbReference type="NCBI Taxonomy" id="549789"/>
    <lineage>
        <taxon>Bacteria</taxon>
        <taxon>Bacillati</taxon>
        <taxon>Cyanobacteriota</taxon>
        <taxon>Cyanophyceae</taxon>
        <taxon>Oscillatoriophycideae</taxon>
        <taxon>Oscillatoriales</taxon>
        <taxon>Oscillatoriaceae</taxon>
        <taxon>Phormidium</taxon>
    </lineage>
</organism>
<evidence type="ECO:0000313" key="1">
    <source>
        <dbReference type="EMBL" id="OKH47687.1"/>
    </source>
</evidence>
<dbReference type="AlphaFoldDB" id="A0A1U7J512"/>